<evidence type="ECO:0000313" key="4">
    <source>
        <dbReference type="Proteomes" id="UP000441354"/>
    </source>
</evidence>
<proteinExistence type="inferred from homology"/>
<comment type="similarity">
    <text evidence="1">Belongs to the GSP E family.</text>
</comment>
<dbReference type="PANTHER" id="PTHR30486">
    <property type="entry name" value="TWITCHING MOTILITY PROTEIN PILT"/>
    <property type="match status" value="1"/>
</dbReference>
<comment type="caution">
    <text evidence="3">The sequence shown here is derived from an EMBL/GenBank/DDBJ whole genome shotgun (WGS) entry which is preliminary data.</text>
</comment>
<dbReference type="InterPro" id="IPR027417">
    <property type="entry name" value="P-loop_NTPase"/>
</dbReference>
<gene>
    <name evidence="3" type="ORF">F7732_21245</name>
</gene>
<dbReference type="EMBL" id="WBOT01000012">
    <property type="protein sequence ID" value="KAB2329453.1"/>
    <property type="molecule type" value="Genomic_DNA"/>
</dbReference>
<dbReference type="Pfam" id="PF00437">
    <property type="entry name" value="T2SSE"/>
    <property type="match status" value="1"/>
</dbReference>
<dbReference type="GO" id="GO:0016887">
    <property type="term" value="F:ATP hydrolysis activity"/>
    <property type="evidence" value="ECO:0007669"/>
    <property type="project" value="InterPro"/>
</dbReference>
<dbReference type="SUPFAM" id="SSF52540">
    <property type="entry name" value="P-loop containing nucleoside triphosphate hydrolases"/>
    <property type="match status" value="1"/>
</dbReference>
<feature type="domain" description="Bacterial type II secretion system protein E" evidence="2">
    <location>
        <begin position="197"/>
        <end position="380"/>
    </location>
</feature>
<dbReference type="Proteomes" id="UP000441354">
    <property type="component" value="Unassembled WGS sequence"/>
</dbReference>
<dbReference type="Gene3D" id="3.40.50.300">
    <property type="entry name" value="P-loop containing nucleotide triphosphate hydrolases"/>
    <property type="match status" value="1"/>
</dbReference>
<dbReference type="PANTHER" id="PTHR30486:SF6">
    <property type="entry name" value="TYPE IV PILUS RETRACTATION ATPASE PILT"/>
    <property type="match status" value="1"/>
</dbReference>
<dbReference type="AlphaFoldDB" id="A0A7V7USU0"/>
<sequence>MSLKFGNYEAPSTRKSIDIKTFRKEDKKENIKLTDNFFEICKQSKEYVYKIYDQKVEQRANGNTQEDYVDIYHNAMKGIPASVNLIKKHIEDFIIENGLRDTEFPTYYKSLVDGLFEEEFGWGPLSCYRYEHESEGAQVIGTDIKFKRSWGWELQPFQFRNLDKVFELAQRFSNMDNKTLLNEHSSPEKETRTYDNIRVSIMIPERMHMEPAITLRKKVIKELSFEMLASSGTLPYESIPVFKSLARFNVNSVIAGPPGCGKSTMLQTILHHALYEMRNGVKQPERINTVYAETNPEWDVRTLHPRSNCFHLLGRGEEFENIITASILRHDISRVVLGEIREHEVGLYRRASLQGIKQVMGTLHDLDPVEIPNIMSNLYMQYYPNAMNAKDVYYSFARNLHFSISMDEFLFVDNGTERLEKKVTGIHLYSIDEREKIKLHTIMEYDIYNKRWMFNSEIPAKFKRLVEKYHYQEFQVFVSTLKDLENKSLVKTEQYI</sequence>
<evidence type="ECO:0000313" key="3">
    <source>
        <dbReference type="EMBL" id="KAB2329453.1"/>
    </source>
</evidence>
<name>A0A7V7USU0_9BACI</name>
<evidence type="ECO:0000259" key="2">
    <source>
        <dbReference type="Pfam" id="PF00437"/>
    </source>
</evidence>
<dbReference type="InterPro" id="IPR001482">
    <property type="entry name" value="T2SS/T4SS_dom"/>
</dbReference>
<keyword evidence="4" id="KW-1185">Reference proteome</keyword>
<dbReference type="InterPro" id="IPR050921">
    <property type="entry name" value="T4SS_GSP_E_ATPase"/>
</dbReference>
<organism evidence="3 4">
    <name type="scientific">Bacillus mesophilum</name>
    <dbReference type="NCBI Taxonomy" id="1071718"/>
    <lineage>
        <taxon>Bacteria</taxon>
        <taxon>Bacillati</taxon>
        <taxon>Bacillota</taxon>
        <taxon>Bacilli</taxon>
        <taxon>Bacillales</taxon>
        <taxon>Bacillaceae</taxon>
        <taxon>Bacillus</taxon>
    </lineage>
</organism>
<protein>
    <recommendedName>
        <fullName evidence="2">Bacterial type II secretion system protein E domain-containing protein</fullName>
    </recommendedName>
</protein>
<dbReference type="OrthoDB" id="1776707at2"/>
<reference evidence="3 4" key="1">
    <citation type="journal article" date="2014" name="Arch. Microbiol.">
        <title>Bacillus mesophilum sp. nov., strain IITR-54T, a novel 4-chlorobiphenyl dechlorinating bacterium.</title>
        <authorList>
            <person name="Manickam N."/>
            <person name="Singh N.K."/>
            <person name="Bajaj A."/>
            <person name="Kumar R.M."/>
            <person name="Kaur G."/>
            <person name="Kaur N."/>
            <person name="Bala M."/>
            <person name="Kumar A."/>
            <person name="Mayilraj S."/>
        </authorList>
    </citation>
    <scope>NUCLEOTIDE SEQUENCE [LARGE SCALE GENOMIC DNA]</scope>
    <source>
        <strain evidence="3 4">IITR-54</strain>
    </source>
</reference>
<evidence type="ECO:0000256" key="1">
    <source>
        <dbReference type="ARBA" id="ARBA00006611"/>
    </source>
</evidence>
<dbReference type="RefSeq" id="WP_151576026.1">
    <property type="nucleotide sequence ID" value="NZ_WBOT01000012.1"/>
</dbReference>
<accession>A0A7V7USU0</accession>